<feature type="region of interest" description="Disordered" evidence="1">
    <location>
        <begin position="354"/>
        <end position="403"/>
    </location>
</feature>
<dbReference type="OrthoDB" id="20872at2759"/>
<dbReference type="InterPro" id="IPR011990">
    <property type="entry name" value="TPR-like_helical_dom_sf"/>
</dbReference>
<dbReference type="SUPFAM" id="SSF52540">
    <property type="entry name" value="P-loop containing nucleoside triphosphate hydrolases"/>
    <property type="match status" value="1"/>
</dbReference>
<protein>
    <recommendedName>
        <fullName evidence="4">TPR-like protein</fullName>
    </recommendedName>
</protein>
<gene>
    <name evidence="2" type="ORF">BS50DRAFT_612957</name>
</gene>
<accession>A0A2T2NBI0</accession>
<dbReference type="Gene3D" id="3.40.50.300">
    <property type="entry name" value="P-loop containing nucleotide triphosphate hydrolases"/>
    <property type="match status" value="1"/>
</dbReference>
<reference evidence="2 3" key="1">
    <citation type="journal article" date="2018" name="Front. Microbiol.">
        <title>Genome-Wide Analysis of Corynespora cassiicola Leaf Fall Disease Putative Effectors.</title>
        <authorList>
            <person name="Lopez D."/>
            <person name="Ribeiro S."/>
            <person name="Label P."/>
            <person name="Fumanal B."/>
            <person name="Venisse J.S."/>
            <person name="Kohler A."/>
            <person name="de Oliveira R.R."/>
            <person name="Labutti K."/>
            <person name="Lipzen A."/>
            <person name="Lail K."/>
            <person name="Bauer D."/>
            <person name="Ohm R.A."/>
            <person name="Barry K.W."/>
            <person name="Spatafora J."/>
            <person name="Grigoriev I.V."/>
            <person name="Martin F.M."/>
            <person name="Pujade-Renaud V."/>
        </authorList>
    </citation>
    <scope>NUCLEOTIDE SEQUENCE [LARGE SCALE GENOMIC DNA]</scope>
    <source>
        <strain evidence="2 3">Philippines</strain>
    </source>
</reference>
<evidence type="ECO:0008006" key="4">
    <source>
        <dbReference type="Google" id="ProtNLM"/>
    </source>
</evidence>
<sequence length="694" mass="78356">MASAMSFGDANAGFQAGVVNGSVSTTHVYSPARLETPPRPSCVIPFRRDPDFVDRGTLLDQIYEKCRAPASRIALVGLGGVGKSQLAIEHGYRTAERWPERWVFWVHASNAARFEQGFRDIADRVKLAGRSDPQANIYKLVHDWLRDERKGSWALVLDNVDDVGFLLEPPDARRDGSTNISSEGIGSQPLKTYIPQCPNGSVLMTTRNRSAALQLVELHEVITVEPMDRADALALLRKKLGQQDSSEDIIRLADVLEHMPLAMVQAAAYVSQRRPRYSVEQYVADFQRSERKRTTLLHHGEADLRRDWEAKNSIIVTWQISFDYIRQTRPSAADLLALMSFYDRQGIPEALLRTRAEENISKQGQTEGTSDDDNDDDDDDDDDDECDECDNDEDNRSQSSAGDGFEDDMLMLYNFSFVSISSDDTIFEMHRLVQLATQKWLEVHSQLERWQQAFLRNLCVAFPNGEYGNWAACQRLFAHAKSAAAQRPEKHSLLMDWASILYKAAWYAWRLGKGVEAEAMARQAMKARKTTLGYDHRDTLESMAMIGLTLQDQGKYEAAEKMNRRVLEGREKALGKDHPDTLTSMNDLAGALQYQGKYEAAEKMNQRVLEGREKALGKDHPDTLTSVSNLALVLQHQGKYEVAKKMNQRAREGYKKALGKDHPYTLTSVNNLAGVLQDQRKYEAAEGSTRQPRR</sequence>
<feature type="compositionally biased region" description="Acidic residues" evidence="1">
    <location>
        <begin position="369"/>
        <end position="393"/>
    </location>
</feature>
<evidence type="ECO:0000256" key="1">
    <source>
        <dbReference type="SAM" id="MobiDB-lite"/>
    </source>
</evidence>
<dbReference type="PANTHER" id="PTHR46082">
    <property type="entry name" value="ATP/GTP-BINDING PROTEIN-RELATED"/>
    <property type="match status" value="1"/>
</dbReference>
<dbReference type="EMBL" id="KZ678141">
    <property type="protein sequence ID" value="PSN62774.1"/>
    <property type="molecule type" value="Genomic_DNA"/>
</dbReference>
<dbReference type="Gene3D" id="1.25.40.10">
    <property type="entry name" value="Tetratricopeptide repeat domain"/>
    <property type="match status" value="1"/>
</dbReference>
<dbReference type="AlphaFoldDB" id="A0A2T2NBI0"/>
<name>A0A2T2NBI0_CORCC</name>
<proteinExistence type="predicted"/>
<dbReference type="Pfam" id="PF13424">
    <property type="entry name" value="TPR_12"/>
    <property type="match status" value="2"/>
</dbReference>
<organism evidence="2 3">
    <name type="scientific">Corynespora cassiicola Philippines</name>
    <dbReference type="NCBI Taxonomy" id="1448308"/>
    <lineage>
        <taxon>Eukaryota</taxon>
        <taxon>Fungi</taxon>
        <taxon>Dikarya</taxon>
        <taxon>Ascomycota</taxon>
        <taxon>Pezizomycotina</taxon>
        <taxon>Dothideomycetes</taxon>
        <taxon>Pleosporomycetidae</taxon>
        <taxon>Pleosporales</taxon>
        <taxon>Corynesporascaceae</taxon>
        <taxon>Corynespora</taxon>
    </lineage>
</organism>
<keyword evidence="3" id="KW-1185">Reference proteome</keyword>
<dbReference type="PANTHER" id="PTHR46082:SF6">
    <property type="entry name" value="AAA+ ATPASE DOMAIN-CONTAINING PROTEIN-RELATED"/>
    <property type="match status" value="1"/>
</dbReference>
<dbReference type="STRING" id="1448308.A0A2T2NBI0"/>
<dbReference type="Pfam" id="PF13374">
    <property type="entry name" value="TPR_10"/>
    <property type="match status" value="1"/>
</dbReference>
<dbReference type="InterPro" id="IPR053137">
    <property type="entry name" value="NLR-like"/>
</dbReference>
<evidence type="ECO:0000313" key="3">
    <source>
        <dbReference type="Proteomes" id="UP000240883"/>
    </source>
</evidence>
<evidence type="ECO:0000313" key="2">
    <source>
        <dbReference type="EMBL" id="PSN62774.1"/>
    </source>
</evidence>
<dbReference type="Proteomes" id="UP000240883">
    <property type="component" value="Unassembled WGS sequence"/>
</dbReference>
<dbReference type="InterPro" id="IPR027417">
    <property type="entry name" value="P-loop_NTPase"/>
</dbReference>
<dbReference type="SUPFAM" id="SSF48452">
    <property type="entry name" value="TPR-like"/>
    <property type="match status" value="2"/>
</dbReference>